<sequence>MASSPGSLDTSANSHSEGSSNYFSFNTNSSSRYPFMTSSSLTDLLASSDEEPNNHITNNSKLSDRIAERTGSGVPKFKSIPPPSLPLSPPLVSPSSYFAIPAGLSPAELLDSPVLLNPSNILPSPTTGTFPAQAFNWKSSYGDSLQNVKKEDKTFSDFSFQQPARPPTTSTAMFQSSNSTIQPEQQQTWGFQESAKQDAFVSGKNGMVKMEYNSNSMQSFSPEIAAIQTNPQNNNGFQSDYGNQQQQYQSVREQRRSEDGYNWRKYGQKQVKGSENPRSYYKCTYPNCPTKKILERSLDGQVTEIVYKGSHNHPKPQSTRRSSSSTTASNLGMIPAPNSNPNEIQEQSYVTHGSGQMDSSVATPENSSISIGDDDFDSQRSRSGGGDDFEEDEPEAKRCRSLPGHNNNGNNNSIHAAMAIRPSAVNHVFNNSIDNPTRDQRVPTTTSEGNMPFTLEMLQSPGSFGFSGFGNLMGPYMNQSSTDEVFSRAKRELEVENFWHAFTTGHVGYGGLNGSKVEAGWSLEITW</sequence>
<proteinExistence type="predicted"/>
<organism evidence="1 2">
    <name type="scientific">Populus alba</name>
    <name type="common">White poplar</name>
    <dbReference type="NCBI Taxonomy" id="43335"/>
    <lineage>
        <taxon>Eukaryota</taxon>
        <taxon>Viridiplantae</taxon>
        <taxon>Streptophyta</taxon>
        <taxon>Embryophyta</taxon>
        <taxon>Tracheophyta</taxon>
        <taxon>Spermatophyta</taxon>
        <taxon>Magnoliopsida</taxon>
        <taxon>eudicotyledons</taxon>
        <taxon>Gunneridae</taxon>
        <taxon>Pentapetalae</taxon>
        <taxon>rosids</taxon>
        <taxon>fabids</taxon>
        <taxon>Malpighiales</taxon>
        <taxon>Salicaceae</taxon>
        <taxon>Saliceae</taxon>
        <taxon>Populus</taxon>
    </lineage>
</organism>
<keyword evidence="2" id="KW-1185">Reference proteome</keyword>
<dbReference type="EMBL" id="RCHU02000019">
    <property type="protein sequence ID" value="KAL3565838.1"/>
    <property type="molecule type" value="Genomic_DNA"/>
</dbReference>
<comment type="caution">
    <text evidence="1">The sequence shown here is derived from an EMBL/GenBank/DDBJ whole genome shotgun (WGS) entry which is preliminary data.</text>
</comment>
<evidence type="ECO:0000313" key="1">
    <source>
        <dbReference type="EMBL" id="KAL3565838.1"/>
    </source>
</evidence>
<protein>
    <submittedName>
        <fullName evidence="1">Uncharacterized protein</fullName>
    </submittedName>
</protein>
<name>A0ACC4AI43_POPAL</name>
<reference evidence="1 2" key="1">
    <citation type="journal article" date="2024" name="Plant Biotechnol. J.">
        <title>Genome and CRISPR/Cas9 system of a widespread forest tree (Populus alba) in the world.</title>
        <authorList>
            <person name="Liu Y.J."/>
            <person name="Jiang P.F."/>
            <person name="Han X.M."/>
            <person name="Li X.Y."/>
            <person name="Wang H.M."/>
            <person name="Wang Y.J."/>
            <person name="Wang X.X."/>
            <person name="Zeng Q.Y."/>
        </authorList>
    </citation>
    <scope>NUCLEOTIDE SEQUENCE [LARGE SCALE GENOMIC DNA]</scope>
    <source>
        <strain evidence="2">cv. PAL-ZL1</strain>
    </source>
</reference>
<accession>A0ACC4AI43</accession>
<gene>
    <name evidence="1" type="ORF">D5086_033884</name>
</gene>
<dbReference type="Proteomes" id="UP000309997">
    <property type="component" value="Unassembled WGS sequence"/>
</dbReference>
<evidence type="ECO:0000313" key="2">
    <source>
        <dbReference type="Proteomes" id="UP000309997"/>
    </source>
</evidence>